<dbReference type="InterPro" id="IPR001041">
    <property type="entry name" value="2Fe-2S_ferredoxin-type"/>
</dbReference>
<evidence type="ECO:0000256" key="8">
    <source>
        <dbReference type="ARBA" id="ARBA00023014"/>
    </source>
</evidence>
<dbReference type="Gene3D" id="3.10.20.30">
    <property type="match status" value="1"/>
</dbReference>
<gene>
    <name evidence="11" type="primary">paaK</name>
    <name evidence="11" type="ORF">ELY33_11320</name>
</gene>
<dbReference type="InterPro" id="IPR008333">
    <property type="entry name" value="Cbr1-like_FAD-bd_dom"/>
</dbReference>
<dbReference type="Pfam" id="PF00970">
    <property type="entry name" value="FAD_binding_6"/>
    <property type="match status" value="1"/>
</dbReference>
<dbReference type="Pfam" id="PF00111">
    <property type="entry name" value="Fer2"/>
    <property type="match status" value="1"/>
</dbReference>
<evidence type="ECO:0000313" key="12">
    <source>
        <dbReference type="Proteomes" id="UP000287336"/>
    </source>
</evidence>
<dbReference type="GO" id="GO:0050660">
    <property type="term" value="F:flavin adenine dinucleotide binding"/>
    <property type="evidence" value="ECO:0007669"/>
    <property type="project" value="TreeGrafter"/>
</dbReference>
<dbReference type="InterPro" id="IPR036010">
    <property type="entry name" value="2Fe-2S_ferredoxin-like_sf"/>
</dbReference>
<evidence type="ECO:0000256" key="4">
    <source>
        <dbReference type="ARBA" id="ARBA00022723"/>
    </source>
</evidence>
<dbReference type="Gene3D" id="3.40.50.80">
    <property type="entry name" value="Nucleotide-binding domain of ferredoxin-NADP reductase (FNR) module"/>
    <property type="match status" value="1"/>
</dbReference>
<evidence type="ECO:0000259" key="10">
    <source>
        <dbReference type="PROSITE" id="PS51384"/>
    </source>
</evidence>
<feature type="domain" description="2Fe-2S ferredoxin-type" evidence="9">
    <location>
        <begin position="269"/>
        <end position="360"/>
    </location>
</feature>
<dbReference type="Pfam" id="PF00175">
    <property type="entry name" value="NAD_binding_1"/>
    <property type="match status" value="1"/>
</dbReference>
<dbReference type="InterPro" id="IPR012675">
    <property type="entry name" value="Beta-grasp_dom_sf"/>
</dbReference>
<evidence type="ECO:0000256" key="7">
    <source>
        <dbReference type="ARBA" id="ARBA00023004"/>
    </source>
</evidence>
<dbReference type="GO" id="GO:0051537">
    <property type="term" value="F:2 iron, 2 sulfur cluster binding"/>
    <property type="evidence" value="ECO:0007669"/>
    <property type="project" value="UniProtKB-KW"/>
</dbReference>
<evidence type="ECO:0000256" key="3">
    <source>
        <dbReference type="ARBA" id="ARBA00022714"/>
    </source>
</evidence>
<proteinExistence type="predicted"/>
<dbReference type="GO" id="GO:0016491">
    <property type="term" value="F:oxidoreductase activity"/>
    <property type="evidence" value="ECO:0007669"/>
    <property type="project" value="UniProtKB-KW"/>
</dbReference>
<evidence type="ECO:0000256" key="2">
    <source>
        <dbReference type="ARBA" id="ARBA00022630"/>
    </source>
</evidence>
<keyword evidence="7" id="KW-0408">Iron</keyword>
<dbReference type="SUPFAM" id="SSF63380">
    <property type="entry name" value="Riboflavin synthase domain-like"/>
    <property type="match status" value="1"/>
</dbReference>
<dbReference type="GO" id="GO:0046872">
    <property type="term" value="F:metal ion binding"/>
    <property type="evidence" value="ECO:0007669"/>
    <property type="project" value="UniProtKB-KW"/>
</dbReference>
<dbReference type="InterPro" id="IPR017938">
    <property type="entry name" value="Riboflavin_synthase-like_b-brl"/>
</dbReference>
<comment type="caution">
    <text evidence="11">The sequence shown here is derived from an EMBL/GenBank/DDBJ whole genome shotgun (WGS) entry which is preliminary data.</text>
</comment>
<dbReference type="CDD" id="cd00207">
    <property type="entry name" value="fer2"/>
    <property type="match status" value="1"/>
</dbReference>
<dbReference type="PROSITE" id="PS51384">
    <property type="entry name" value="FAD_FR"/>
    <property type="match status" value="1"/>
</dbReference>
<dbReference type="InterPro" id="IPR001433">
    <property type="entry name" value="OxRdtase_FAD/NAD-bd"/>
</dbReference>
<dbReference type="InterPro" id="IPR011884">
    <property type="entry name" value="PaaE"/>
</dbReference>
<dbReference type="GO" id="GO:0010124">
    <property type="term" value="P:phenylacetate catabolic process"/>
    <property type="evidence" value="ECO:0007669"/>
    <property type="project" value="InterPro"/>
</dbReference>
<keyword evidence="12" id="KW-1185">Reference proteome</keyword>
<dbReference type="PANTHER" id="PTHR47354">
    <property type="entry name" value="NADH OXIDOREDUCTASE HCR"/>
    <property type="match status" value="1"/>
</dbReference>
<name>A0A3S0YHQ4_9GAMM</name>
<evidence type="ECO:0000256" key="6">
    <source>
        <dbReference type="ARBA" id="ARBA00023002"/>
    </source>
</evidence>
<keyword evidence="2" id="KW-0285">Flavoprotein</keyword>
<dbReference type="InterPro" id="IPR017927">
    <property type="entry name" value="FAD-bd_FR_type"/>
</dbReference>
<keyword evidence="4" id="KW-0479">Metal-binding</keyword>
<reference evidence="11 12" key="1">
    <citation type="submission" date="2018-12" db="EMBL/GenBank/DDBJ databases">
        <title>three novel Halomonas strain isolated from plants.</title>
        <authorList>
            <person name="Sun C."/>
        </authorList>
    </citation>
    <scope>NUCLEOTIDE SEQUENCE [LARGE SCALE GENOMIC DNA]</scope>
    <source>
        <strain evidence="11 12">DSM 19434</strain>
    </source>
</reference>
<dbReference type="InterPro" id="IPR050415">
    <property type="entry name" value="MRET"/>
</dbReference>
<dbReference type="AlphaFoldDB" id="A0A3S0YHQ4"/>
<feature type="domain" description="FAD-binding FR-type" evidence="10">
    <location>
        <begin position="2"/>
        <end position="106"/>
    </location>
</feature>
<evidence type="ECO:0000259" key="9">
    <source>
        <dbReference type="PROSITE" id="PS51085"/>
    </source>
</evidence>
<keyword evidence="8" id="KW-0411">Iron-sulfur</keyword>
<dbReference type="Gene3D" id="2.40.30.10">
    <property type="entry name" value="Translation factors"/>
    <property type="match status" value="1"/>
</dbReference>
<organism evidence="11 12">
    <name type="scientific">Vreelandella andesensis</name>
    <dbReference type="NCBI Taxonomy" id="447567"/>
    <lineage>
        <taxon>Bacteria</taxon>
        <taxon>Pseudomonadati</taxon>
        <taxon>Pseudomonadota</taxon>
        <taxon>Gammaproteobacteria</taxon>
        <taxon>Oceanospirillales</taxon>
        <taxon>Halomonadaceae</taxon>
        <taxon>Vreelandella</taxon>
    </lineage>
</organism>
<dbReference type="SUPFAM" id="SSF54292">
    <property type="entry name" value="2Fe-2S ferredoxin-like"/>
    <property type="match status" value="1"/>
</dbReference>
<evidence type="ECO:0000256" key="1">
    <source>
        <dbReference type="ARBA" id="ARBA00001974"/>
    </source>
</evidence>
<keyword evidence="3" id="KW-0001">2Fe-2S</keyword>
<dbReference type="InterPro" id="IPR039261">
    <property type="entry name" value="FNR_nucleotide-bd"/>
</dbReference>
<dbReference type="PANTHER" id="PTHR47354:SF8">
    <property type="entry name" value="1,2-PHENYLACETYL-COA EPOXIDASE, SUBUNIT E"/>
    <property type="match status" value="1"/>
</dbReference>
<comment type="cofactor">
    <cofactor evidence="1">
        <name>FAD</name>
        <dbReference type="ChEBI" id="CHEBI:57692"/>
    </cofactor>
</comment>
<dbReference type="InterPro" id="IPR006058">
    <property type="entry name" value="2Fe2S_fd_BS"/>
</dbReference>
<dbReference type="OrthoDB" id="9796486at2"/>
<keyword evidence="5" id="KW-0274">FAD</keyword>
<dbReference type="EMBL" id="RZHG01000019">
    <property type="protein sequence ID" value="RUR30374.1"/>
    <property type="molecule type" value="Genomic_DNA"/>
</dbReference>
<dbReference type="SUPFAM" id="SSF52343">
    <property type="entry name" value="Ferredoxin reductase-like, C-terminal NADP-linked domain"/>
    <property type="match status" value="1"/>
</dbReference>
<keyword evidence="6" id="KW-0560">Oxidoreductase</keyword>
<protein>
    <submittedName>
        <fullName evidence="11">Phenylacetate-CoA oxygenase/reductase subunit PaaK</fullName>
    </submittedName>
</protein>
<dbReference type="CDD" id="cd06214">
    <property type="entry name" value="PA_degradation_oxidoreductase_like"/>
    <property type="match status" value="1"/>
</dbReference>
<evidence type="ECO:0000256" key="5">
    <source>
        <dbReference type="ARBA" id="ARBA00022827"/>
    </source>
</evidence>
<dbReference type="PROSITE" id="PS51085">
    <property type="entry name" value="2FE2S_FER_2"/>
    <property type="match status" value="1"/>
</dbReference>
<dbReference type="RefSeq" id="WP_126948008.1">
    <property type="nucleotide sequence ID" value="NZ_RZHG01000019.1"/>
</dbReference>
<sequence>MSRFHALTVKDVRKETHDAVSIAFNIPDDLLDAFRFTQGQYLTLRQEIDGEDVRRSYSICTGVYDHELRVAVKQVPGGSFSTFANQQLKPGDHLEVMPPQGKFFVPLDPSREGHYLAVTAGSGVTPIMSIVSTTLESEPQSRFTVIYGNRSTTGTLFRERLQDLKDRYLERLNIIYVFSREQQEIDLYNGRIDADKCNALFDRWVDVPKLDAAFICGPQEMTETVRDVLTQHGLPKEKVHFELFTASTPTAGAKRRQAAKAEQTDAATSLIKVIIDGRTIEYSLPRNTQNILNAGNEHGADLPFSCKAGVCSTCKAKVLEGEVEMDANFALEDYEIDAGYVLSCQCYPISDKVVLDFDEV</sequence>
<dbReference type="PROSITE" id="PS00197">
    <property type="entry name" value="2FE2S_FER_1"/>
    <property type="match status" value="1"/>
</dbReference>
<accession>A0A3S0YHQ4</accession>
<evidence type="ECO:0000313" key="11">
    <source>
        <dbReference type="EMBL" id="RUR30374.1"/>
    </source>
</evidence>
<dbReference type="Proteomes" id="UP000287336">
    <property type="component" value="Unassembled WGS sequence"/>
</dbReference>
<dbReference type="NCBIfam" id="TIGR02160">
    <property type="entry name" value="PA_CoA_Oxy5"/>
    <property type="match status" value="1"/>
</dbReference>